<proteinExistence type="predicted"/>
<protein>
    <submittedName>
        <fullName evidence="1">Uncharacterized protein</fullName>
    </submittedName>
</protein>
<evidence type="ECO:0000313" key="2">
    <source>
        <dbReference type="Proteomes" id="UP000188181"/>
    </source>
</evidence>
<sequence>MNKNANLIANWPQFHRPQFQIEKIEQQLEQKQEVKSLFQLRWRLC</sequence>
<dbReference type="KEGG" id="pbas:SMSP2_02763"/>
<reference evidence="2" key="1">
    <citation type="submission" date="2017-02" db="EMBL/GenBank/DDBJ databases">
        <title>Comparative genomics and description of representatives of a novel lineage of planctomycetes thriving in anoxic sediments.</title>
        <authorList>
            <person name="Spring S."/>
            <person name="Bunk B."/>
            <person name="Sproer C."/>
        </authorList>
    </citation>
    <scope>NUCLEOTIDE SEQUENCE [LARGE SCALE GENOMIC DNA]</scope>
    <source>
        <strain evidence="2">SM-Chi-D1</strain>
    </source>
</reference>
<organism evidence="1 2">
    <name type="scientific">Limihaloglobus sulfuriphilus</name>
    <dbReference type="NCBI Taxonomy" id="1851148"/>
    <lineage>
        <taxon>Bacteria</taxon>
        <taxon>Pseudomonadati</taxon>
        <taxon>Planctomycetota</taxon>
        <taxon>Phycisphaerae</taxon>
        <taxon>Sedimentisphaerales</taxon>
        <taxon>Sedimentisphaeraceae</taxon>
        <taxon>Limihaloglobus</taxon>
    </lineage>
</organism>
<evidence type="ECO:0000313" key="1">
    <source>
        <dbReference type="EMBL" id="AQQ72380.1"/>
    </source>
</evidence>
<dbReference type="EMBL" id="CP019646">
    <property type="protein sequence ID" value="AQQ72380.1"/>
    <property type="molecule type" value="Genomic_DNA"/>
</dbReference>
<accession>A0A1Q2MI73</accession>
<gene>
    <name evidence="1" type="ORF">SMSP2_02763</name>
</gene>
<keyword evidence="2" id="KW-1185">Reference proteome</keyword>
<name>A0A1Q2MI73_9BACT</name>
<dbReference type="Proteomes" id="UP000188181">
    <property type="component" value="Chromosome"/>
</dbReference>
<dbReference type="AlphaFoldDB" id="A0A1Q2MI73"/>